<name>A0A0S3QYS4_PHAAN</name>
<evidence type="ECO:0000313" key="3">
    <source>
        <dbReference type="Proteomes" id="UP000291084"/>
    </source>
</evidence>
<protein>
    <submittedName>
        <fullName evidence="2">Uncharacterized protein</fullName>
    </submittedName>
</protein>
<reference evidence="2 3" key="1">
    <citation type="journal article" date="2015" name="Sci. Rep.">
        <title>The power of single molecule real-time sequencing technology in the de novo assembly of a eukaryotic genome.</title>
        <authorList>
            <person name="Sakai H."/>
            <person name="Naito K."/>
            <person name="Ogiso-Tanaka E."/>
            <person name="Takahashi Y."/>
            <person name="Iseki K."/>
            <person name="Muto C."/>
            <person name="Satou K."/>
            <person name="Teruya K."/>
            <person name="Shiroma A."/>
            <person name="Shimoji M."/>
            <person name="Hirano T."/>
            <person name="Itoh T."/>
            <person name="Kaga A."/>
            <person name="Tomooka N."/>
        </authorList>
    </citation>
    <scope>NUCLEOTIDE SEQUENCE [LARGE SCALE GENOMIC DNA]</scope>
    <source>
        <strain evidence="3">cv. Shumari</strain>
    </source>
</reference>
<sequence length="121" mass="13315">MRRRGKGIAPFANEEEKEMGELGALRRNSRRPSSVAAAAARTQNGRRSHARRWDSRKRGSEAVASGGPGVAWRRRRSFGPGRGSSRDGCLCSGWDVVGGERLWVFLAQRERDPGSHLSEVA</sequence>
<dbReference type="AlphaFoldDB" id="A0A0S3QYS4"/>
<feature type="region of interest" description="Disordered" evidence="1">
    <location>
        <begin position="1"/>
        <end position="86"/>
    </location>
</feature>
<feature type="compositionally biased region" description="Basic and acidic residues" evidence="1">
    <location>
        <begin position="51"/>
        <end position="60"/>
    </location>
</feature>
<accession>A0A0S3QYS4</accession>
<organism evidence="2 3">
    <name type="scientific">Vigna angularis var. angularis</name>
    <dbReference type="NCBI Taxonomy" id="157739"/>
    <lineage>
        <taxon>Eukaryota</taxon>
        <taxon>Viridiplantae</taxon>
        <taxon>Streptophyta</taxon>
        <taxon>Embryophyta</taxon>
        <taxon>Tracheophyta</taxon>
        <taxon>Spermatophyta</taxon>
        <taxon>Magnoliopsida</taxon>
        <taxon>eudicotyledons</taxon>
        <taxon>Gunneridae</taxon>
        <taxon>Pentapetalae</taxon>
        <taxon>rosids</taxon>
        <taxon>fabids</taxon>
        <taxon>Fabales</taxon>
        <taxon>Fabaceae</taxon>
        <taxon>Papilionoideae</taxon>
        <taxon>50 kb inversion clade</taxon>
        <taxon>NPAAA clade</taxon>
        <taxon>indigoferoid/millettioid clade</taxon>
        <taxon>Phaseoleae</taxon>
        <taxon>Vigna</taxon>
    </lineage>
</organism>
<dbReference type="EMBL" id="AP015034">
    <property type="protein sequence ID" value="BAT73485.1"/>
    <property type="molecule type" value="Genomic_DNA"/>
</dbReference>
<keyword evidence="3" id="KW-1185">Reference proteome</keyword>
<proteinExistence type="predicted"/>
<dbReference type="Proteomes" id="UP000291084">
    <property type="component" value="Chromosome 1"/>
</dbReference>
<gene>
    <name evidence="2" type="primary">Vigan.01G097400</name>
    <name evidence="2" type="ORF">VIGAN_01097400</name>
</gene>
<evidence type="ECO:0000256" key="1">
    <source>
        <dbReference type="SAM" id="MobiDB-lite"/>
    </source>
</evidence>
<feature type="compositionally biased region" description="Low complexity" evidence="1">
    <location>
        <begin position="31"/>
        <end position="41"/>
    </location>
</feature>
<evidence type="ECO:0000313" key="2">
    <source>
        <dbReference type="EMBL" id="BAT73485.1"/>
    </source>
</evidence>